<name>A0A6M3KKN8_9ZZZZ</name>
<reference evidence="1" key="1">
    <citation type="submission" date="2020-03" db="EMBL/GenBank/DDBJ databases">
        <title>The deep terrestrial virosphere.</title>
        <authorList>
            <person name="Holmfeldt K."/>
            <person name="Nilsson E."/>
            <person name="Simone D."/>
            <person name="Lopez-Fernandez M."/>
            <person name="Wu X."/>
            <person name="de Brujin I."/>
            <person name="Lundin D."/>
            <person name="Andersson A."/>
            <person name="Bertilsson S."/>
            <person name="Dopson M."/>
        </authorList>
    </citation>
    <scope>NUCLEOTIDE SEQUENCE</scope>
    <source>
        <strain evidence="1">MM415A00456</strain>
    </source>
</reference>
<proteinExistence type="predicted"/>
<sequence length="210" mass="23503">MESEQAVFSNMSIEELTAFKEMYKTNEAIVKIMEGYIEGKRREEAQAKAKADFTQSIADMVSTLVHPDGIHNVYLAWREVEIQDTDSPEEVEVIKVDEAGNPVLSEKGKPVKVKETRYPMTKVWKWIPELNKGFQAGKAGTTTVTKTTNKRAVTLSKREGDRLVLVGHFPTASRAVEYLKLPLGGDSATRVLQREGMFIEPYGGTDYTLA</sequence>
<dbReference type="AlphaFoldDB" id="A0A6M3KKN8"/>
<evidence type="ECO:0000313" key="1">
    <source>
        <dbReference type="EMBL" id="QJA81975.1"/>
    </source>
</evidence>
<dbReference type="EMBL" id="MT142476">
    <property type="protein sequence ID" value="QJA81975.1"/>
    <property type="molecule type" value="Genomic_DNA"/>
</dbReference>
<gene>
    <name evidence="1" type="ORF">MM415A00456_0006</name>
</gene>
<organism evidence="1">
    <name type="scientific">viral metagenome</name>
    <dbReference type="NCBI Taxonomy" id="1070528"/>
    <lineage>
        <taxon>unclassified sequences</taxon>
        <taxon>metagenomes</taxon>
        <taxon>organismal metagenomes</taxon>
    </lineage>
</organism>
<protein>
    <submittedName>
        <fullName evidence="1">Uncharacterized protein</fullName>
    </submittedName>
</protein>
<accession>A0A6M3KKN8</accession>